<evidence type="ECO:0000256" key="1">
    <source>
        <dbReference type="ARBA" id="ARBA00004141"/>
    </source>
</evidence>
<comment type="caution">
    <text evidence="6">The sequence shown here is derived from an EMBL/GenBank/DDBJ whole genome shotgun (WGS) entry which is preliminary data.</text>
</comment>
<dbReference type="GO" id="GO:0016020">
    <property type="term" value="C:membrane"/>
    <property type="evidence" value="ECO:0007669"/>
    <property type="project" value="UniProtKB-SubCell"/>
</dbReference>
<keyword evidence="2 5" id="KW-0812">Transmembrane</keyword>
<keyword evidence="7" id="KW-1185">Reference proteome</keyword>
<dbReference type="GO" id="GO:0022857">
    <property type="term" value="F:transmembrane transporter activity"/>
    <property type="evidence" value="ECO:0007669"/>
    <property type="project" value="TreeGrafter"/>
</dbReference>
<keyword evidence="3 5" id="KW-1133">Transmembrane helix</keyword>
<sequence length="233" mass="25699">MLIRPTRFFFTEPIVTAVSVMSSVVFASVYLQTEGLTVTYEAFGFSERQASLVFFAWIVGLTLTIPLRMYDWRRVSQGIQRNEEVRPEDKVTGAYVAAPVLMAALWWFSWTVPPVGASISPYVSLAAIVLVGACTNEFDGILQGYLTDSYATYAASANAPLAALRATLSGSFPIFGRQMFTNLGSNIAGSVLAGIATIFCFIMYWFYKRAEITREKSKYAVHTGHEGDEKSDA</sequence>
<evidence type="ECO:0000256" key="2">
    <source>
        <dbReference type="ARBA" id="ARBA00022692"/>
    </source>
</evidence>
<name>A0AAN7T2W5_9EURO</name>
<accession>A0AAN7T2W5</accession>
<keyword evidence="4 5" id="KW-0472">Membrane</keyword>
<organism evidence="6 7">
    <name type="scientific">Lithohypha guttulata</name>
    <dbReference type="NCBI Taxonomy" id="1690604"/>
    <lineage>
        <taxon>Eukaryota</taxon>
        <taxon>Fungi</taxon>
        <taxon>Dikarya</taxon>
        <taxon>Ascomycota</taxon>
        <taxon>Pezizomycotina</taxon>
        <taxon>Eurotiomycetes</taxon>
        <taxon>Chaetothyriomycetidae</taxon>
        <taxon>Chaetothyriales</taxon>
        <taxon>Trichomeriaceae</taxon>
        <taxon>Lithohypha</taxon>
    </lineage>
</organism>
<feature type="transmembrane region" description="Helical" evidence="5">
    <location>
        <begin position="12"/>
        <end position="31"/>
    </location>
</feature>
<dbReference type="PANTHER" id="PTHR23502:SF157">
    <property type="entry name" value="MAJOR FACILITATOR SUPERFAMILY (MFS) PROFILE DOMAIN-CONTAINING PROTEIN-RELATED"/>
    <property type="match status" value="1"/>
</dbReference>
<evidence type="ECO:0000256" key="5">
    <source>
        <dbReference type="SAM" id="Phobius"/>
    </source>
</evidence>
<dbReference type="SUPFAM" id="SSF103473">
    <property type="entry name" value="MFS general substrate transporter"/>
    <property type="match status" value="1"/>
</dbReference>
<protein>
    <submittedName>
        <fullName evidence="6">Uncharacterized protein</fullName>
    </submittedName>
</protein>
<proteinExistence type="predicted"/>
<evidence type="ECO:0000256" key="4">
    <source>
        <dbReference type="ARBA" id="ARBA00023136"/>
    </source>
</evidence>
<dbReference type="Proteomes" id="UP001309876">
    <property type="component" value="Unassembled WGS sequence"/>
</dbReference>
<dbReference type="PANTHER" id="PTHR23502">
    <property type="entry name" value="MAJOR FACILITATOR SUPERFAMILY"/>
    <property type="match status" value="1"/>
</dbReference>
<evidence type="ECO:0000256" key="3">
    <source>
        <dbReference type="ARBA" id="ARBA00022989"/>
    </source>
</evidence>
<gene>
    <name evidence="6" type="ORF">LTR05_002013</name>
</gene>
<comment type="subcellular location">
    <subcellularLocation>
        <location evidence="1">Membrane</location>
        <topology evidence="1">Multi-pass membrane protein</topology>
    </subcellularLocation>
</comment>
<dbReference type="InterPro" id="IPR036259">
    <property type="entry name" value="MFS_trans_sf"/>
</dbReference>
<dbReference type="AlphaFoldDB" id="A0AAN7T2W5"/>
<evidence type="ECO:0000313" key="7">
    <source>
        <dbReference type="Proteomes" id="UP001309876"/>
    </source>
</evidence>
<dbReference type="EMBL" id="JAVRRJ010000002">
    <property type="protein sequence ID" value="KAK5087798.1"/>
    <property type="molecule type" value="Genomic_DNA"/>
</dbReference>
<feature type="transmembrane region" description="Helical" evidence="5">
    <location>
        <begin position="187"/>
        <end position="207"/>
    </location>
</feature>
<reference evidence="6 7" key="1">
    <citation type="submission" date="2023-08" db="EMBL/GenBank/DDBJ databases">
        <title>Black Yeasts Isolated from many extreme environments.</title>
        <authorList>
            <person name="Coleine C."/>
            <person name="Stajich J.E."/>
            <person name="Selbmann L."/>
        </authorList>
    </citation>
    <scope>NUCLEOTIDE SEQUENCE [LARGE SCALE GENOMIC DNA]</scope>
    <source>
        <strain evidence="6 7">CCFEE 5910</strain>
    </source>
</reference>
<feature type="transmembrane region" description="Helical" evidence="5">
    <location>
        <begin position="91"/>
        <end position="109"/>
    </location>
</feature>
<evidence type="ECO:0000313" key="6">
    <source>
        <dbReference type="EMBL" id="KAK5087798.1"/>
    </source>
</evidence>
<dbReference type="Gene3D" id="1.20.1250.20">
    <property type="entry name" value="MFS general substrate transporter like domains"/>
    <property type="match status" value="1"/>
</dbReference>
<feature type="transmembrane region" description="Helical" evidence="5">
    <location>
        <begin position="51"/>
        <end position="70"/>
    </location>
</feature>